<evidence type="ECO:0000256" key="2">
    <source>
        <dbReference type="ARBA" id="ARBA00022679"/>
    </source>
</evidence>
<evidence type="ECO:0000259" key="3">
    <source>
        <dbReference type="Pfam" id="PF00535"/>
    </source>
</evidence>
<dbReference type="OrthoDB" id="77457at2157"/>
<protein>
    <submittedName>
        <fullName evidence="4">Glycosyltransferase EpsJ</fullName>
        <ecNumber evidence="4">2.4.-.-</ecNumber>
    </submittedName>
</protein>
<dbReference type="PATRIC" id="fig|66851.6.peg.31"/>
<keyword evidence="1 4" id="KW-0328">Glycosyltransferase</keyword>
<evidence type="ECO:0000256" key="1">
    <source>
        <dbReference type="ARBA" id="ARBA00022676"/>
    </source>
</evidence>
<sequence>MTKISVIVPVYNVEDYLGECLDSLITQTLSDIEIICINDGSTDNSLEILTNYSKRDSRIKIITQENKGLSSARNRGFEFINGKYTYFIDSDDILKSDALEKLYNLACDKNTDFIIFKLINFDSETKEFSKNDYFEAKKLAKRVENKVFNYKDIIDIVFSTPVSTPGNFYKSEFVKNFRFIENKIFEDNLFFAECIFNAKRVYFLNQHLYYRRIRPDSITTTPTKNYVDRIYISNRIFDLTKKLNLFEDCKKQLYNKKINLAYNYLFELEGEDREYFFSEVKKDFQNKKEEFEGDHDFLKVLYPKSKKIFYAGLSSTSANEFKLAVESETSDHSVTLEKENDGFKKKIKKDFKSLIPFKNINFKFLKFK</sequence>
<comment type="caution">
    <text evidence="4">The sequence shown here is derived from an EMBL/GenBank/DDBJ whole genome shotgun (WGS) entry which is preliminary data.</text>
</comment>
<dbReference type="EC" id="2.4.-.-" evidence="4"/>
<evidence type="ECO:0000313" key="5">
    <source>
        <dbReference type="Proteomes" id="UP000077428"/>
    </source>
</evidence>
<accession>A0A166C8N8</accession>
<dbReference type="EMBL" id="LWMU01000011">
    <property type="protein sequence ID" value="KZX14244.1"/>
    <property type="molecule type" value="Genomic_DNA"/>
</dbReference>
<dbReference type="Pfam" id="PF00535">
    <property type="entry name" value="Glycos_transf_2"/>
    <property type="match status" value="1"/>
</dbReference>
<dbReference type="InterPro" id="IPR001173">
    <property type="entry name" value="Glyco_trans_2-like"/>
</dbReference>
<dbReference type="PANTHER" id="PTHR22916">
    <property type="entry name" value="GLYCOSYLTRANSFERASE"/>
    <property type="match status" value="1"/>
</dbReference>
<dbReference type="Gene3D" id="3.90.550.10">
    <property type="entry name" value="Spore Coat Polysaccharide Biosynthesis Protein SpsA, Chain A"/>
    <property type="match status" value="1"/>
</dbReference>
<keyword evidence="2 4" id="KW-0808">Transferase</keyword>
<keyword evidence="5" id="KW-1185">Reference proteome</keyword>
<reference evidence="5" key="1">
    <citation type="journal article" date="2016" name="Genome Announc.">
        <title>Draft Genome Sequences of Methanobrevibacter curvatus DSM11111, Methanobrevibacter cuticularis DSM11139, Methanobrevibacter filiformis DSM11501, and Methanobrevibacter oralis DSM7256.</title>
        <authorList>
            <person name="Poehlein A."/>
            <person name="Seedorf H."/>
        </authorList>
    </citation>
    <scope>NUCLEOTIDE SEQUENCE [LARGE SCALE GENOMIC DNA]</scope>
    <source>
        <strain evidence="5">DSM 7256 / JCM 30027 / ZR</strain>
    </source>
</reference>
<name>A0A166C8N8_METOA</name>
<dbReference type="STRING" id="66851.MBORA_00180"/>
<dbReference type="RefSeq" id="WP_063720059.1">
    <property type="nucleotide sequence ID" value="NZ_CAJVUI010000002.1"/>
</dbReference>
<evidence type="ECO:0000313" key="4">
    <source>
        <dbReference type="EMBL" id="KZX14244.1"/>
    </source>
</evidence>
<proteinExistence type="predicted"/>
<dbReference type="SUPFAM" id="SSF53448">
    <property type="entry name" value="Nucleotide-diphospho-sugar transferases"/>
    <property type="match status" value="1"/>
</dbReference>
<dbReference type="PANTHER" id="PTHR22916:SF51">
    <property type="entry name" value="GLYCOSYLTRANSFERASE EPSH-RELATED"/>
    <property type="match status" value="1"/>
</dbReference>
<dbReference type="GO" id="GO:0016757">
    <property type="term" value="F:glycosyltransferase activity"/>
    <property type="evidence" value="ECO:0007669"/>
    <property type="project" value="UniProtKB-KW"/>
</dbReference>
<feature type="domain" description="Glycosyltransferase 2-like" evidence="3">
    <location>
        <begin position="5"/>
        <end position="143"/>
    </location>
</feature>
<dbReference type="Proteomes" id="UP000077428">
    <property type="component" value="Unassembled WGS sequence"/>
</dbReference>
<dbReference type="CDD" id="cd00761">
    <property type="entry name" value="Glyco_tranf_GTA_type"/>
    <property type="match status" value="1"/>
</dbReference>
<gene>
    <name evidence="4" type="primary">epsJ_4</name>
    <name evidence="4" type="ORF">MBORA_00180</name>
</gene>
<dbReference type="AlphaFoldDB" id="A0A166C8N8"/>
<dbReference type="InterPro" id="IPR029044">
    <property type="entry name" value="Nucleotide-diphossugar_trans"/>
</dbReference>
<organism evidence="4 5">
    <name type="scientific">Methanobrevibacter oralis</name>
    <dbReference type="NCBI Taxonomy" id="66851"/>
    <lineage>
        <taxon>Archaea</taxon>
        <taxon>Methanobacteriati</taxon>
        <taxon>Methanobacteriota</taxon>
        <taxon>Methanomada group</taxon>
        <taxon>Methanobacteria</taxon>
        <taxon>Methanobacteriales</taxon>
        <taxon>Methanobacteriaceae</taxon>
        <taxon>Methanobrevibacter</taxon>
    </lineage>
</organism>